<dbReference type="RefSeq" id="WP_029314188.1">
    <property type="nucleotide sequence ID" value="NZ_FTNE01000056.1"/>
</dbReference>
<sequence>MNAVFTQHALNQMEEREVDRPDVNRLLRLLDRVTKTPGGLDNSSDVVLISRDSDSATYIVRVGSLRVVLISDTSKDKIFVANVYHN</sequence>
<reference evidence="1 2" key="1">
    <citation type="submission" date="2017-01" db="EMBL/GenBank/DDBJ databases">
        <authorList>
            <person name="Varghese N."/>
            <person name="Submissions S."/>
        </authorList>
    </citation>
    <scope>NUCLEOTIDE SEQUENCE [LARGE SCALE GENOMIC DNA]</scope>
    <source>
        <strain evidence="1 2">ATCC 35905</strain>
    </source>
</reference>
<evidence type="ECO:0000313" key="2">
    <source>
        <dbReference type="Proteomes" id="UP000186308"/>
    </source>
</evidence>
<dbReference type="EMBL" id="FTNE01000056">
    <property type="protein sequence ID" value="SIR56242.1"/>
    <property type="molecule type" value="Genomic_DNA"/>
</dbReference>
<proteinExistence type="predicted"/>
<name>A0A8G2FIB9_ACIRU</name>
<dbReference type="AlphaFoldDB" id="A0A8G2FIB9"/>
<gene>
    <name evidence="1" type="ORF">SAMN05421828_1561</name>
</gene>
<comment type="caution">
    <text evidence="1">The sequence shown here is derived from an EMBL/GenBank/DDBJ whole genome shotgun (WGS) entry which is preliminary data.</text>
</comment>
<keyword evidence="2" id="KW-1185">Reference proteome</keyword>
<protein>
    <submittedName>
        <fullName evidence="1">Uncharacterized protein</fullName>
    </submittedName>
</protein>
<evidence type="ECO:0000313" key="1">
    <source>
        <dbReference type="EMBL" id="SIR56242.1"/>
    </source>
</evidence>
<accession>A0A8G2FIB9</accession>
<organism evidence="1 2">
    <name type="scientific">Acidiphilium rubrum</name>
    <dbReference type="NCBI Taxonomy" id="526"/>
    <lineage>
        <taxon>Bacteria</taxon>
        <taxon>Pseudomonadati</taxon>
        <taxon>Pseudomonadota</taxon>
        <taxon>Alphaproteobacteria</taxon>
        <taxon>Acetobacterales</taxon>
        <taxon>Acidocellaceae</taxon>
        <taxon>Acidiphilium</taxon>
    </lineage>
</organism>
<dbReference type="Proteomes" id="UP000186308">
    <property type="component" value="Unassembled WGS sequence"/>
</dbReference>